<dbReference type="Ensembl" id="ENSUAMT00000001013.1">
    <property type="protein sequence ID" value="ENSUAMP00000000885.1"/>
    <property type="gene ID" value="ENSUAMG00000000865.1"/>
</dbReference>
<feature type="transmembrane region" description="Helical" evidence="1">
    <location>
        <begin position="6"/>
        <end position="30"/>
    </location>
</feature>
<dbReference type="GeneTree" id="ENSGT00910000146498"/>
<protein>
    <submittedName>
        <fullName evidence="2">Uncharacterized protein</fullName>
    </submittedName>
</protein>
<reference evidence="2" key="2">
    <citation type="submission" date="2025-08" db="UniProtKB">
        <authorList>
            <consortium name="Ensembl"/>
        </authorList>
    </citation>
    <scope>IDENTIFICATION</scope>
</reference>
<proteinExistence type="predicted"/>
<evidence type="ECO:0000256" key="1">
    <source>
        <dbReference type="SAM" id="Phobius"/>
    </source>
</evidence>
<reference evidence="2" key="3">
    <citation type="submission" date="2025-09" db="UniProtKB">
        <authorList>
            <consortium name="Ensembl"/>
        </authorList>
    </citation>
    <scope>IDENTIFICATION</scope>
</reference>
<evidence type="ECO:0000313" key="3">
    <source>
        <dbReference type="Proteomes" id="UP000291022"/>
    </source>
</evidence>
<keyword evidence="3" id="KW-1185">Reference proteome</keyword>
<evidence type="ECO:0000313" key="2">
    <source>
        <dbReference type="Ensembl" id="ENSUAMP00000000885.1"/>
    </source>
</evidence>
<dbReference type="AlphaFoldDB" id="A0A452Q987"/>
<dbReference type="OMA" id="TRWRLIC"/>
<keyword evidence="1" id="KW-0812">Transmembrane</keyword>
<organism evidence="2 3">
    <name type="scientific">Ursus americanus</name>
    <name type="common">American black bear</name>
    <name type="synonym">Euarctos americanus</name>
    <dbReference type="NCBI Taxonomy" id="9643"/>
    <lineage>
        <taxon>Eukaryota</taxon>
        <taxon>Metazoa</taxon>
        <taxon>Chordata</taxon>
        <taxon>Craniata</taxon>
        <taxon>Vertebrata</taxon>
        <taxon>Euteleostomi</taxon>
        <taxon>Mammalia</taxon>
        <taxon>Eutheria</taxon>
        <taxon>Laurasiatheria</taxon>
        <taxon>Carnivora</taxon>
        <taxon>Caniformia</taxon>
        <taxon>Ursidae</taxon>
        <taxon>Ursus</taxon>
    </lineage>
</organism>
<dbReference type="STRING" id="9643.ENSUAMP00000000885"/>
<keyword evidence="1" id="KW-1133">Transmembrane helix</keyword>
<sequence length="67" mass="7326">LLVFTTPWNLISGILGVTCLLLMATMGILLQNLYSKQSIQPTLSPDAVTELQKGRFHILENLSVGRG</sequence>
<name>A0A452Q987_URSAM</name>
<accession>A0A452Q987</accession>
<keyword evidence="1" id="KW-0472">Membrane</keyword>
<reference evidence="3" key="1">
    <citation type="submission" date="2016-06" db="EMBL/GenBank/DDBJ databases">
        <title>De novo assembly and RNA-Seq shows season-dependent expression and editing in black bear kidneys.</title>
        <authorList>
            <person name="Korstanje R."/>
            <person name="Srivastava A."/>
            <person name="Sarsani V.K."/>
            <person name="Sheehan S.M."/>
            <person name="Seger R.L."/>
            <person name="Barter M.E."/>
            <person name="Lindqvist C."/>
            <person name="Brody L.C."/>
            <person name="Mullikin J.C."/>
        </authorList>
    </citation>
    <scope>NUCLEOTIDE SEQUENCE [LARGE SCALE GENOMIC DNA]</scope>
</reference>
<dbReference type="Proteomes" id="UP000291022">
    <property type="component" value="Unassembled WGS sequence"/>
</dbReference>